<comment type="caution">
    <text evidence="1">The sequence shown here is derived from an EMBL/GenBank/DDBJ whole genome shotgun (WGS) entry which is preliminary data.</text>
</comment>
<evidence type="ECO:0000313" key="1">
    <source>
        <dbReference type="EMBL" id="MBD3364563.1"/>
    </source>
</evidence>
<organism evidence="1 2">
    <name type="scientific">candidate division WOR-3 bacterium</name>
    <dbReference type="NCBI Taxonomy" id="2052148"/>
    <lineage>
        <taxon>Bacteria</taxon>
        <taxon>Bacteria division WOR-3</taxon>
    </lineage>
</organism>
<accession>A0A9D5K8T2</accession>
<dbReference type="AlphaFoldDB" id="A0A9D5K8T2"/>
<name>A0A9D5K8T2_UNCW3</name>
<reference evidence="1" key="1">
    <citation type="submission" date="2019-11" db="EMBL/GenBank/DDBJ databases">
        <title>Microbial mats filling the niche in hypersaline microbial mats.</title>
        <authorList>
            <person name="Wong H.L."/>
            <person name="Macleod F.I."/>
            <person name="White R.A. III"/>
            <person name="Burns B.P."/>
        </authorList>
    </citation>
    <scope>NUCLEOTIDE SEQUENCE</scope>
    <source>
        <strain evidence="1">Bin_327</strain>
    </source>
</reference>
<evidence type="ECO:0000313" key="2">
    <source>
        <dbReference type="Proteomes" id="UP000630660"/>
    </source>
</evidence>
<dbReference type="Proteomes" id="UP000630660">
    <property type="component" value="Unassembled WGS sequence"/>
</dbReference>
<sequence>MSSELEGILNAAGKNLAGRMAGEMIFNTHRSGTLYTVTTYLLLESEDDAEMRLPIPFPCNITVSGRSKIIITEVDGLIDTVKEDMGFSGYDLGISFEAGDYSISLGGVTIPMLYIPAHLLVATVAELIKDHKGPVKITEGAGFNFEKLSQEGLSSVSNQIGTASRALQVLGGQAPMFDPKPSLLNALGIQKVVFQDFSINPIENRRYQVSLSCVAEMDDGEEDSLFTKSSGG</sequence>
<protein>
    <submittedName>
        <fullName evidence="1">Uncharacterized protein</fullName>
    </submittedName>
</protein>
<proteinExistence type="predicted"/>
<dbReference type="EMBL" id="WJKJ01000162">
    <property type="protein sequence ID" value="MBD3364563.1"/>
    <property type="molecule type" value="Genomic_DNA"/>
</dbReference>
<gene>
    <name evidence="1" type="ORF">GF359_05050</name>
</gene>